<evidence type="ECO:0000313" key="1">
    <source>
        <dbReference type="EMBL" id="OGL41679.1"/>
    </source>
</evidence>
<protein>
    <recommendedName>
        <fullName evidence="3">Transposase IS4-like domain-containing protein</fullName>
    </recommendedName>
</protein>
<dbReference type="AlphaFoldDB" id="A0A1F7RJE9"/>
<accession>A0A1F7RJE9</accession>
<name>A0A1F7RJE9_9BACT</name>
<gene>
    <name evidence="1" type="ORF">A2161_13005</name>
</gene>
<evidence type="ECO:0008006" key="3">
    <source>
        <dbReference type="Google" id="ProtNLM"/>
    </source>
</evidence>
<organism evidence="1 2">
    <name type="scientific">Candidatus Schekmanbacteria bacterium RBG_13_48_7</name>
    <dbReference type="NCBI Taxonomy" id="1817878"/>
    <lineage>
        <taxon>Bacteria</taxon>
        <taxon>Candidatus Schekmaniibacteriota</taxon>
    </lineage>
</organism>
<proteinExistence type="predicted"/>
<sequence>MMLTRAENAFRCMKSPLAERHIFHHLEHRVETHVFLCVLAYHLLVSIEKTLLDKGLHTSWATLRESLKTHQVCTVVLPTDNGAVLRIRRCSTPEENHMKIYNLLDVPEQFIHPKKIYTELKK</sequence>
<dbReference type="Proteomes" id="UP000179266">
    <property type="component" value="Unassembled WGS sequence"/>
</dbReference>
<comment type="caution">
    <text evidence="1">The sequence shown here is derived from an EMBL/GenBank/DDBJ whole genome shotgun (WGS) entry which is preliminary data.</text>
</comment>
<dbReference type="EMBL" id="MGDD01000342">
    <property type="protein sequence ID" value="OGL41679.1"/>
    <property type="molecule type" value="Genomic_DNA"/>
</dbReference>
<reference evidence="1 2" key="1">
    <citation type="journal article" date="2016" name="Nat. Commun.">
        <title>Thousands of microbial genomes shed light on interconnected biogeochemical processes in an aquifer system.</title>
        <authorList>
            <person name="Anantharaman K."/>
            <person name="Brown C.T."/>
            <person name="Hug L.A."/>
            <person name="Sharon I."/>
            <person name="Castelle C.J."/>
            <person name="Probst A.J."/>
            <person name="Thomas B.C."/>
            <person name="Singh A."/>
            <person name="Wilkins M.J."/>
            <person name="Karaoz U."/>
            <person name="Brodie E.L."/>
            <person name="Williams K.H."/>
            <person name="Hubbard S.S."/>
            <person name="Banfield J.F."/>
        </authorList>
    </citation>
    <scope>NUCLEOTIDE SEQUENCE [LARGE SCALE GENOMIC DNA]</scope>
</reference>
<evidence type="ECO:0000313" key="2">
    <source>
        <dbReference type="Proteomes" id="UP000179266"/>
    </source>
</evidence>